<protein>
    <submittedName>
        <fullName evidence="1">Uncharacterized protein</fullName>
    </submittedName>
</protein>
<accession>A0A5R9DWS1</accession>
<dbReference type="AlphaFoldDB" id="A0A5R9DWS1"/>
<evidence type="ECO:0000313" key="2">
    <source>
        <dbReference type="Proteomes" id="UP000306420"/>
    </source>
</evidence>
<dbReference type="Pfam" id="PF19385">
    <property type="entry name" value="DUF5960"/>
    <property type="match status" value="1"/>
</dbReference>
<proteinExistence type="predicted"/>
<sequence>MDSRNIQNSSVQFDYFSENFMRFEQDFNAYSNLVVPLTFMVDDILFTMNESQTNYFKLPAMKAKDNKNHYFIFRVKMQESNSQVRIYEYIRHTSSF</sequence>
<dbReference type="EMBL" id="VBSP01000023">
    <property type="protein sequence ID" value="TLQ40912.1"/>
    <property type="molecule type" value="Genomic_DNA"/>
</dbReference>
<name>A0A5R9DWS1_9LACT</name>
<reference evidence="1 2" key="1">
    <citation type="submission" date="2019-05" db="EMBL/GenBank/DDBJ databases">
        <title>The metagenome of a microbial culture collection derived from dairy environment covers the genomic content of the human microbiome.</title>
        <authorList>
            <person name="Roder T."/>
            <person name="Wuthrich D."/>
            <person name="Sattari Z."/>
            <person name="Von Ah U."/>
            <person name="Bar C."/>
            <person name="Ronchi F."/>
            <person name="Macpherson A.J."/>
            <person name="Ganal-Vonarburg S.C."/>
            <person name="Bruggmann R."/>
            <person name="Vergeres G."/>
        </authorList>
    </citation>
    <scope>NUCLEOTIDE SEQUENCE [LARGE SCALE GENOMIC DNA]</scope>
    <source>
        <strain evidence="1 2">FAM 24227</strain>
    </source>
</reference>
<dbReference type="OrthoDB" id="1698005at2"/>
<dbReference type="InterPro" id="IPR046004">
    <property type="entry name" value="DUF5960"/>
</dbReference>
<comment type="caution">
    <text evidence="1">The sequence shown here is derived from an EMBL/GenBank/DDBJ whole genome shotgun (WGS) entry which is preliminary data.</text>
</comment>
<dbReference type="RefSeq" id="WP_138404755.1">
    <property type="nucleotide sequence ID" value="NZ_VBSP01000023.1"/>
</dbReference>
<organism evidence="1 2">
    <name type="scientific">Ruoffia tabacinasalis</name>
    <dbReference type="NCBI Taxonomy" id="87458"/>
    <lineage>
        <taxon>Bacteria</taxon>
        <taxon>Bacillati</taxon>
        <taxon>Bacillota</taxon>
        <taxon>Bacilli</taxon>
        <taxon>Lactobacillales</taxon>
        <taxon>Aerococcaceae</taxon>
        <taxon>Ruoffia</taxon>
    </lineage>
</organism>
<dbReference type="Proteomes" id="UP000306420">
    <property type="component" value="Unassembled WGS sequence"/>
</dbReference>
<evidence type="ECO:0000313" key="1">
    <source>
        <dbReference type="EMBL" id="TLQ40912.1"/>
    </source>
</evidence>
<gene>
    <name evidence="1" type="ORF">FEZ33_07220</name>
</gene>